<protein>
    <submittedName>
        <fullName evidence="1">Uncharacterized protein</fullName>
    </submittedName>
</protein>
<name>A0A699XJT3_TANCI</name>
<proteinExistence type="predicted"/>
<organism evidence="1">
    <name type="scientific">Tanacetum cinerariifolium</name>
    <name type="common">Dalmatian daisy</name>
    <name type="synonym">Chrysanthemum cinerariifolium</name>
    <dbReference type="NCBI Taxonomy" id="118510"/>
    <lineage>
        <taxon>Eukaryota</taxon>
        <taxon>Viridiplantae</taxon>
        <taxon>Streptophyta</taxon>
        <taxon>Embryophyta</taxon>
        <taxon>Tracheophyta</taxon>
        <taxon>Spermatophyta</taxon>
        <taxon>Magnoliopsida</taxon>
        <taxon>eudicotyledons</taxon>
        <taxon>Gunneridae</taxon>
        <taxon>Pentapetalae</taxon>
        <taxon>asterids</taxon>
        <taxon>campanulids</taxon>
        <taxon>Asterales</taxon>
        <taxon>Asteraceae</taxon>
        <taxon>Asteroideae</taxon>
        <taxon>Anthemideae</taxon>
        <taxon>Anthemidinae</taxon>
        <taxon>Tanacetum</taxon>
    </lineage>
</organism>
<accession>A0A699XJT3</accession>
<comment type="caution">
    <text evidence="1">The sequence shown here is derived from an EMBL/GenBank/DDBJ whole genome shotgun (WGS) entry which is preliminary data.</text>
</comment>
<dbReference type="AlphaFoldDB" id="A0A699XJT3"/>
<dbReference type="EMBL" id="BKCJ011875619">
    <property type="protein sequence ID" value="GFD60272.1"/>
    <property type="molecule type" value="Genomic_DNA"/>
</dbReference>
<evidence type="ECO:0000313" key="1">
    <source>
        <dbReference type="EMBL" id="GFD60272.1"/>
    </source>
</evidence>
<feature type="non-terminal residue" evidence="1">
    <location>
        <position position="41"/>
    </location>
</feature>
<reference evidence="1" key="1">
    <citation type="journal article" date="2019" name="Sci. Rep.">
        <title>Draft genome of Tanacetum cinerariifolium, the natural source of mosquito coil.</title>
        <authorList>
            <person name="Yamashiro T."/>
            <person name="Shiraishi A."/>
            <person name="Satake H."/>
            <person name="Nakayama K."/>
        </authorList>
    </citation>
    <scope>NUCLEOTIDE SEQUENCE</scope>
</reference>
<gene>
    <name evidence="1" type="ORF">Tci_932241</name>
</gene>
<sequence>MLLANGVQDAPALQALQIAVEGGPSNFDIVERLLAADLKLL</sequence>